<keyword evidence="3" id="KW-1185">Reference proteome</keyword>
<dbReference type="RefSeq" id="WP_114378016.1">
    <property type="nucleotide sequence ID" value="NZ_QPJD01000001.1"/>
</dbReference>
<dbReference type="Pfam" id="PF14526">
    <property type="entry name" value="Cass2"/>
    <property type="match status" value="1"/>
</dbReference>
<reference evidence="2 3" key="1">
    <citation type="submission" date="2018-07" db="EMBL/GenBank/DDBJ databases">
        <title>Genomic Encyclopedia of Type Strains, Phase III (KMG-III): the genomes of soil and plant-associated and newly described type strains.</title>
        <authorList>
            <person name="Whitman W."/>
        </authorList>
    </citation>
    <scope>NUCLEOTIDE SEQUENCE [LARGE SCALE GENOMIC DNA]</scope>
    <source>
        <strain evidence="2 3">CECT 7506</strain>
    </source>
</reference>
<evidence type="ECO:0000313" key="2">
    <source>
        <dbReference type="EMBL" id="RCW51749.1"/>
    </source>
</evidence>
<dbReference type="InterPro" id="IPR011256">
    <property type="entry name" value="Reg_factor_effector_dom_sf"/>
</dbReference>
<name>A0A368W854_9BACL</name>
<evidence type="ECO:0000259" key="1">
    <source>
        <dbReference type="SMART" id="SM00871"/>
    </source>
</evidence>
<dbReference type="InterPro" id="IPR029441">
    <property type="entry name" value="Cass2"/>
</dbReference>
<dbReference type="Gene3D" id="3.20.80.10">
    <property type="entry name" value="Regulatory factor, effector binding domain"/>
    <property type="match status" value="1"/>
</dbReference>
<feature type="domain" description="AraC effector-binding" evidence="1">
    <location>
        <begin position="14"/>
        <end position="162"/>
    </location>
</feature>
<dbReference type="AlphaFoldDB" id="A0A368W854"/>
<dbReference type="Proteomes" id="UP000252415">
    <property type="component" value="Unassembled WGS sequence"/>
</dbReference>
<sequence>MIVSESVMTSGKAGEVEIIKLSEMKMVGFPVNVSFKDEDFSKIGRTKQLFIERKGEIQHAVDPDTYWVPWYNCEVMFTYFYCLEVSELSDIPEGMMGFTIPESTYAAVYYEGPHPWDPDPYAMLAQFREANQIAAKENGMVLEKYRFDNDCKPGDHIALGVLGPIFIK</sequence>
<dbReference type="EMBL" id="QPJD01000001">
    <property type="protein sequence ID" value="RCW51749.1"/>
    <property type="molecule type" value="Genomic_DNA"/>
</dbReference>
<protein>
    <submittedName>
        <fullName evidence="2">Integron-associated effector binding protein</fullName>
    </submittedName>
</protein>
<organism evidence="2 3">
    <name type="scientific">Paenibacillus prosopidis</name>
    <dbReference type="NCBI Taxonomy" id="630520"/>
    <lineage>
        <taxon>Bacteria</taxon>
        <taxon>Bacillati</taxon>
        <taxon>Bacillota</taxon>
        <taxon>Bacilli</taxon>
        <taxon>Bacillales</taxon>
        <taxon>Paenibacillaceae</taxon>
        <taxon>Paenibacillus</taxon>
    </lineage>
</organism>
<accession>A0A368W854</accession>
<evidence type="ECO:0000313" key="3">
    <source>
        <dbReference type="Proteomes" id="UP000252415"/>
    </source>
</evidence>
<gene>
    <name evidence="2" type="ORF">DFP97_10191</name>
</gene>
<dbReference type="InterPro" id="IPR010499">
    <property type="entry name" value="AraC_E-bd"/>
</dbReference>
<proteinExistence type="predicted"/>
<dbReference type="OrthoDB" id="2734147at2"/>
<dbReference type="SUPFAM" id="SSF55136">
    <property type="entry name" value="Probable bacterial effector-binding domain"/>
    <property type="match status" value="1"/>
</dbReference>
<comment type="caution">
    <text evidence="2">The sequence shown here is derived from an EMBL/GenBank/DDBJ whole genome shotgun (WGS) entry which is preliminary data.</text>
</comment>
<dbReference type="SMART" id="SM00871">
    <property type="entry name" value="AraC_E_bind"/>
    <property type="match status" value="1"/>
</dbReference>